<dbReference type="InterPro" id="IPR029058">
    <property type="entry name" value="AB_hydrolase_fold"/>
</dbReference>
<proteinExistence type="predicted"/>
<dbReference type="EnsemblMetazoa" id="XM_038208845.1">
    <property type="protein sequence ID" value="XP_038064773.1"/>
    <property type="gene ID" value="LOC119735144"/>
</dbReference>
<feature type="region of interest" description="Disordered" evidence="1">
    <location>
        <begin position="243"/>
        <end position="271"/>
    </location>
</feature>
<sequence>MFAYAFPPISILTKVIGKLERDRCKILLIAPLLAAAARFPRLVRLLVGSPLILPDRHDLLVQPQSRFRHPSPGDLHLACWPLSSVPTEQQVFLKTLQLWLQRDVVSQQDESMTVDYDIISRLPVYFSHSPAGTSVQDMIHFAQMVSSGEFQMYDYGTKKRNMARYNQTTPPLYYPEKISVPVSLYWGGQDWLADPKDVELLIPRLRNLRESIYIPQYDHLDFIWGTDAPQWVYEPIIETIRAEESHGPISDENETVAEDEVENAEDESPSSVSEAIMEYYKKIEDMKLKMQAPDI</sequence>
<dbReference type="PANTHER" id="PTHR11005">
    <property type="entry name" value="LYSOSOMAL ACID LIPASE-RELATED"/>
    <property type="match status" value="1"/>
</dbReference>
<dbReference type="Proteomes" id="UP000887568">
    <property type="component" value="Unplaced"/>
</dbReference>
<evidence type="ECO:0000313" key="2">
    <source>
        <dbReference type="EnsemblMetazoa" id="XP_038064773.1"/>
    </source>
</evidence>
<protein>
    <submittedName>
        <fullName evidence="2">Uncharacterized protein</fullName>
    </submittedName>
</protein>
<reference evidence="2" key="1">
    <citation type="submission" date="2022-11" db="UniProtKB">
        <authorList>
            <consortium name="EnsemblMetazoa"/>
        </authorList>
    </citation>
    <scope>IDENTIFICATION</scope>
</reference>
<evidence type="ECO:0000313" key="3">
    <source>
        <dbReference type="Proteomes" id="UP000887568"/>
    </source>
</evidence>
<dbReference type="SUPFAM" id="SSF53474">
    <property type="entry name" value="alpha/beta-Hydrolases"/>
    <property type="match status" value="1"/>
</dbReference>
<organism evidence="2 3">
    <name type="scientific">Patiria miniata</name>
    <name type="common">Bat star</name>
    <name type="synonym">Asterina miniata</name>
    <dbReference type="NCBI Taxonomy" id="46514"/>
    <lineage>
        <taxon>Eukaryota</taxon>
        <taxon>Metazoa</taxon>
        <taxon>Echinodermata</taxon>
        <taxon>Eleutherozoa</taxon>
        <taxon>Asterozoa</taxon>
        <taxon>Asteroidea</taxon>
        <taxon>Valvatacea</taxon>
        <taxon>Valvatida</taxon>
        <taxon>Asterinidae</taxon>
        <taxon>Patiria</taxon>
    </lineage>
</organism>
<feature type="compositionally biased region" description="Acidic residues" evidence="1">
    <location>
        <begin position="251"/>
        <end position="268"/>
    </location>
</feature>
<dbReference type="GeneID" id="119735144"/>
<evidence type="ECO:0000256" key="1">
    <source>
        <dbReference type="SAM" id="MobiDB-lite"/>
    </source>
</evidence>
<accession>A0A914AMF4</accession>
<keyword evidence="3" id="KW-1185">Reference proteome</keyword>
<dbReference type="OrthoDB" id="9974421at2759"/>
<dbReference type="AlphaFoldDB" id="A0A914AMF4"/>
<name>A0A914AMF4_PATMI</name>
<dbReference type="RefSeq" id="XP_038064773.1">
    <property type="nucleotide sequence ID" value="XM_038208845.1"/>
</dbReference>
<dbReference type="Gene3D" id="3.40.50.1820">
    <property type="entry name" value="alpha/beta hydrolase"/>
    <property type="match status" value="1"/>
</dbReference>